<evidence type="ECO:0000259" key="2">
    <source>
        <dbReference type="PROSITE" id="PS50828"/>
    </source>
</evidence>
<accession>A8PRK6</accession>
<feature type="region of interest" description="Disordered" evidence="1">
    <location>
        <begin position="148"/>
        <end position="209"/>
    </location>
</feature>
<dbReference type="CDD" id="cd14279">
    <property type="entry name" value="CUE"/>
    <property type="match status" value="1"/>
</dbReference>
<dbReference type="InterPro" id="IPR003892">
    <property type="entry name" value="CUE"/>
</dbReference>
<reference evidence="4 5" key="1">
    <citation type="journal article" date="2007" name="Proc. Natl. Acad. Sci. U.S.A.">
        <title>Dandruff-associated Malassezia genomes reveal convergent and divergent virulence traits shared with plant and human fungal pathogens.</title>
        <authorList>
            <person name="Xu J."/>
            <person name="Saunders C.W."/>
            <person name="Hu P."/>
            <person name="Grant R.A."/>
            <person name="Boekhout T."/>
            <person name="Kuramae E.E."/>
            <person name="Kronstad J.W."/>
            <person name="Deangelis Y.M."/>
            <person name="Reeder N.L."/>
            <person name="Johnstone K.R."/>
            <person name="Leland M."/>
            <person name="Fieno A.M."/>
            <person name="Begley W.M."/>
            <person name="Sun Y."/>
            <person name="Lacey M.P."/>
            <person name="Chaudhary T."/>
            <person name="Keough T."/>
            <person name="Chu L."/>
            <person name="Sears R."/>
            <person name="Yuan B."/>
            <person name="Dawson T.L.Jr."/>
        </authorList>
    </citation>
    <scope>NUCLEOTIDE SEQUENCE [LARGE SCALE GENOMIC DNA]</scope>
    <source>
        <strain evidence="5">ATCC MYA-4612 / CBS 7966</strain>
    </source>
</reference>
<dbReference type="EMBL" id="AAYY01000001">
    <property type="protein sequence ID" value="EDP45085.1"/>
    <property type="molecule type" value="Genomic_DNA"/>
</dbReference>
<dbReference type="Proteomes" id="UP000008837">
    <property type="component" value="Unassembled WGS sequence"/>
</dbReference>
<dbReference type="InterPro" id="IPR036063">
    <property type="entry name" value="Smr_dom_sf"/>
</dbReference>
<evidence type="ECO:0000256" key="1">
    <source>
        <dbReference type="SAM" id="MobiDB-lite"/>
    </source>
</evidence>
<keyword evidence="5" id="KW-1185">Reference proteome</keyword>
<dbReference type="InterPro" id="IPR002625">
    <property type="entry name" value="Smr_dom"/>
</dbReference>
<dbReference type="VEuPathDB" id="FungiDB:MGL_0074"/>
<dbReference type="GO" id="GO:0005634">
    <property type="term" value="C:nucleus"/>
    <property type="evidence" value="ECO:0007669"/>
    <property type="project" value="TreeGrafter"/>
</dbReference>
<dbReference type="GO" id="GO:0043130">
    <property type="term" value="F:ubiquitin binding"/>
    <property type="evidence" value="ECO:0007669"/>
    <property type="project" value="InterPro"/>
</dbReference>
<feature type="compositionally biased region" description="Basic residues" evidence="1">
    <location>
        <begin position="153"/>
        <end position="164"/>
    </location>
</feature>
<protein>
    <recommendedName>
        <fullName evidence="6">Smr domain-containing protein</fullName>
    </recommendedName>
</protein>
<evidence type="ECO:0000259" key="3">
    <source>
        <dbReference type="PROSITE" id="PS51140"/>
    </source>
</evidence>
<evidence type="ECO:0000313" key="4">
    <source>
        <dbReference type="EMBL" id="EDP45085.1"/>
    </source>
</evidence>
<dbReference type="OrthoDB" id="4080456at2759"/>
<feature type="domain" description="Smr" evidence="2">
    <location>
        <begin position="531"/>
        <end position="612"/>
    </location>
</feature>
<evidence type="ECO:0008006" key="6">
    <source>
        <dbReference type="Google" id="ProtNLM"/>
    </source>
</evidence>
<dbReference type="InterPro" id="IPR052772">
    <property type="entry name" value="Endo/PolyKinase_Domain-Protein"/>
</dbReference>
<dbReference type="KEGG" id="mgl:MGL_0074"/>
<gene>
    <name evidence="4" type="ORF">MGL_0074</name>
</gene>
<name>A8PRK6_MALGO</name>
<feature type="compositionally biased region" description="Polar residues" evidence="1">
    <location>
        <begin position="195"/>
        <end position="209"/>
    </location>
</feature>
<dbReference type="AlphaFoldDB" id="A8PRK6"/>
<dbReference type="PROSITE" id="PS51140">
    <property type="entry name" value="CUE"/>
    <property type="match status" value="1"/>
</dbReference>
<dbReference type="PANTHER" id="PTHR46535:SF1">
    <property type="entry name" value="NEDD4-BINDING PROTEIN 2"/>
    <property type="match status" value="1"/>
</dbReference>
<dbReference type="STRING" id="425265.A8PRK6"/>
<dbReference type="OMA" id="ELENEYC"/>
<organism evidence="4 5">
    <name type="scientific">Malassezia globosa (strain ATCC MYA-4612 / CBS 7966)</name>
    <name type="common">Dandruff-associated fungus</name>
    <dbReference type="NCBI Taxonomy" id="425265"/>
    <lineage>
        <taxon>Eukaryota</taxon>
        <taxon>Fungi</taxon>
        <taxon>Dikarya</taxon>
        <taxon>Basidiomycota</taxon>
        <taxon>Ustilaginomycotina</taxon>
        <taxon>Malasseziomycetes</taxon>
        <taxon>Malasseziales</taxon>
        <taxon>Malasseziaceae</taxon>
        <taxon>Malassezia</taxon>
    </lineage>
</organism>
<dbReference type="PANTHER" id="PTHR46535">
    <property type="entry name" value="NEDD4-BINDING PROTEIN 2"/>
    <property type="match status" value="1"/>
</dbReference>
<proteinExistence type="predicted"/>
<dbReference type="GeneID" id="5856605"/>
<feature type="domain" description="CUE" evidence="3">
    <location>
        <begin position="74"/>
        <end position="117"/>
    </location>
</feature>
<dbReference type="SMART" id="SM00463">
    <property type="entry name" value="SMR"/>
    <property type="match status" value="1"/>
</dbReference>
<dbReference type="PROSITE" id="PS50828">
    <property type="entry name" value="SMR"/>
    <property type="match status" value="1"/>
</dbReference>
<dbReference type="RefSeq" id="XP_001732299.1">
    <property type="nucleotide sequence ID" value="XM_001732247.1"/>
</dbReference>
<dbReference type="GO" id="GO:0004519">
    <property type="term" value="F:endonuclease activity"/>
    <property type="evidence" value="ECO:0007669"/>
    <property type="project" value="TreeGrafter"/>
</dbReference>
<dbReference type="Gene3D" id="3.30.1370.110">
    <property type="match status" value="1"/>
</dbReference>
<dbReference type="InParanoid" id="A8PRK6"/>
<dbReference type="SUPFAM" id="SSF160443">
    <property type="entry name" value="SMR domain-like"/>
    <property type="match status" value="1"/>
</dbReference>
<dbReference type="Pfam" id="PF01713">
    <property type="entry name" value="Smr"/>
    <property type="match status" value="1"/>
</dbReference>
<evidence type="ECO:0000313" key="5">
    <source>
        <dbReference type="Proteomes" id="UP000008837"/>
    </source>
</evidence>
<comment type="caution">
    <text evidence="4">The sequence shown here is derived from an EMBL/GenBank/DDBJ whole genome shotgun (WGS) entry which is preliminary data.</text>
</comment>
<sequence length="612" mass="65854">MSTNAHIAKRAQESSIDALVDKFSTVLDTSLILAIANEPGQSHGEAGKILEELAKAVPPESVPAAQRVGFDPSSTEFTLLFLQQSFPDVPSERLETALATSDGDLDAVMDEFLVERMLLWESTPCQDDSTRNHGGHRGGLNFDALAEGLSSKRSGKSKKNKTTKRTTGPVTVSLTDQRSPHHLYYNSRTSHSEKASTSAAPGSVDTTGLTDEEIARKLQNAERDAADAASVPVADQQWLLVSSSLSQLAVLLGVPQPRIQSLFHQSSFNLHVTFGRAIEAALMNPAAQRVAQTLDFQITSSELASITGHSEYDVRRLLQATQGNQDAVLDLLQLQSVIQQAADGTSCRTDILDPSGRILYEKSNAERSVMAQSEHKKVTGLAPRWLPSYTTSYAGRATQTPSATSALAPAGSVAAAVTLPASASRVEAPAASTSADDATGYTNEECRELASEYRMRRNEALQKAAQSVRQSRGSGIGGAAMVYAEDARKYDIEARRWQLRASCALVEQRRLAADVNTATRGTIKEGGSDCIDLHGLTVHEALMAVSHNIARWQSTPLGEAKVRAPLEIVTGRGMHSRHNVSVLRPAIIRYLTQRGFKVDATSDAGVLYVKAL</sequence>